<protein>
    <submittedName>
        <fullName evidence="4">SH3 domain-containing protein</fullName>
    </submittedName>
</protein>
<keyword evidence="5" id="KW-1185">Reference proteome</keyword>
<dbReference type="Gene3D" id="2.30.30.40">
    <property type="entry name" value="SH3 Domains"/>
    <property type="match status" value="1"/>
</dbReference>
<sequence>MLSSLLKFILGVFLAIAILIGSGVTVAFYFINRNLISPPKPIFVNDRPSLPEPAPEITQVTDVSDNNNEDVNPETPEKTPEETPEETLPEGAYRGRVTWAEGLSVRSEPSLDAPRVAGVAVNEELIILAESQDKRWQKIRTQSQQEGWVRIGNTQRID</sequence>
<evidence type="ECO:0000256" key="1">
    <source>
        <dbReference type="SAM" id="MobiDB-lite"/>
    </source>
</evidence>
<keyword evidence="2" id="KW-0472">Membrane</keyword>
<dbReference type="Proteomes" id="UP000593846">
    <property type="component" value="Chromosome"/>
</dbReference>
<evidence type="ECO:0000256" key="2">
    <source>
        <dbReference type="SAM" id="Phobius"/>
    </source>
</evidence>
<dbReference type="RefSeq" id="WP_200988730.1">
    <property type="nucleotide sequence ID" value="NZ_CP063311.1"/>
</dbReference>
<organism evidence="4 5">
    <name type="scientific">Anabaenopsis elenkinii CCIBt3563</name>
    <dbReference type="NCBI Taxonomy" id="2779889"/>
    <lineage>
        <taxon>Bacteria</taxon>
        <taxon>Bacillati</taxon>
        <taxon>Cyanobacteriota</taxon>
        <taxon>Cyanophyceae</taxon>
        <taxon>Nostocales</taxon>
        <taxon>Nodulariaceae</taxon>
        <taxon>Anabaenopsis</taxon>
    </lineage>
</organism>
<keyword evidence="2" id="KW-1133">Transmembrane helix</keyword>
<accession>A0A7S6U6J0</accession>
<reference evidence="5" key="1">
    <citation type="submission" date="2020-10" db="EMBL/GenBank/DDBJ databases">
        <title>Genome-based taxonomic classification of the species Anabaenopsis elenkinii.</title>
        <authorList>
            <person name="Delbaje E."/>
            <person name="Andreote A.P.D."/>
            <person name="Pellegrinetti T.A."/>
            <person name="Cruz R.B."/>
            <person name="Branco L.H.Z."/>
            <person name="Fiore M.F."/>
        </authorList>
    </citation>
    <scope>NUCLEOTIDE SEQUENCE [LARGE SCALE GENOMIC DNA]</scope>
    <source>
        <strain evidence="5">CCIBt3563</strain>
    </source>
</reference>
<feature type="transmembrane region" description="Helical" evidence="2">
    <location>
        <begin position="6"/>
        <end position="31"/>
    </location>
</feature>
<dbReference type="KEGG" id="aee:IM676_01875"/>
<evidence type="ECO:0000259" key="3">
    <source>
        <dbReference type="SMART" id="SM00287"/>
    </source>
</evidence>
<keyword evidence="2" id="KW-0812">Transmembrane</keyword>
<evidence type="ECO:0000313" key="5">
    <source>
        <dbReference type="Proteomes" id="UP000593846"/>
    </source>
</evidence>
<feature type="region of interest" description="Disordered" evidence="1">
    <location>
        <begin position="46"/>
        <end position="92"/>
    </location>
</feature>
<dbReference type="InterPro" id="IPR003646">
    <property type="entry name" value="SH3-like_bac-type"/>
</dbReference>
<gene>
    <name evidence="4" type="ORF">IM676_01875</name>
</gene>
<dbReference type="SMART" id="SM00287">
    <property type="entry name" value="SH3b"/>
    <property type="match status" value="1"/>
</dbReference>
<dbReference type="AlphaFoldDB" id="A0A7S6U6J0"/>
<dbReference type="Pfam" id="PF08239">
    <property type="entry name" value="SH3_3"/>
    <property type="match status" value="1"/>
</dbReference>
<dbReference type="EMBL" id="CP063311">
    <property type="protein sequence ID" value="QOV23128.1"/>
    <property type="molecule type" value="Genomic_DNA"/>
</dbReference>
<name>A0A7S6U6J0_9CYAN</name>
<evidence type="ECO:0000313" key="4">
    <source>
        <dbReference type="EMBL" id="QOV23128.1"/>
    </source>
</evidence>
<proteinExistence type="predicted"/>
<feature type="domain" description="SH3b" evidence="3">
    <location>
        <begin position="93"/>
        <end position="155"/>
    </location>
</feature>